<dbReference type="Proteomes" id="UP000694863">
    <property type="component" value="Unplaced"/>
</dbReference>
<feature type="compositionally biased region" description="Basic and acidic residues" evidence="1">
    <location>
        <begin position="40"/>
        <end position="51"/>
    </location>
</feature>
<gene>
    <name evidence="3" type="primary">CUNH4orf19</name>
</gene>
<name>A0ABM0IRZ2_ECHTE</name>
<feature type="region of interest" description="Disordered" evidence="1">
    <location>
        <begin position="264"/>
        <end position="294"/>
    </location>
</feature>
<dbReference type="InterPro" id="IPR031528">
    <property type="entry name" value="C4orf19"/>
</dbReference>
<dbReference type="RefSeq" id="XP_045140146.1">
    <property type="nucleotide sequence ID" value="XM_045284211.1"/>
</dbReference>
<sequence>MGCRCCKMIQSYLFDPVQVPSPGFVNEASSYKLDAEDTVRLKDKWSSEGLERTQGLHNEGVRRTGSRSPAASPPEPRSPHPGAPPQGGPAGHHWGLKAADGVNGVGPAATLQPSGDPWVAPQGRGSLASSAHDVHPALLALEGGDAWSDTWPASEEPPVTASGDARAPSEMDSPAGDADLPDHVFQLPAPDYPPLESSAPAIADREESGCLLGDHTTQDPAMEGQLERRCPRVLAAPGRKESCDPCPQPAGPRVARLCFGEDRPACAPPASAGRQGPGREGVGGGDMGDLGDEDAAVAEALAALEAATAGEDLEEAD</sequence>
<keyword evidence="2" id="KW-1185">Reference proteome</keyword>
<dbReference type="PANTHER" id="PTHR16106">
    <property type="entry name" value="CHROMOSOME 4 OPEN READING FRAME 19"/>
    <property type="match status" value="1"/>
</dbReference>
<organism evidence="2 3">
    <name type="scientific">Echinops telfairi</name>
    <name type="common">Lesser hedgehog tenrec</name>
    <dbReference type="NCBI Taxonomy" id="9371"/>
    <lineage>
        <taxon>Eukaryota</taxon>
        <taxon>Metazoa</taxon>
        <taxon>Chordata</taxon>
        <taxon>Craniata</taxon>
        <taxon>Vertebrata</taxon>
        <taxon>Euteleostomi</taxon>
        <taxon>Mammalia</taxon>
        <taxon>Eutheria</taxon>
        <taxon>Afrotheria</taxon>
        <taxon>Tenrecidae</taxon>
        <taxon>Tenrecinae</taxon>
        <taxon>Echinops</taxon>
    </lineage>
</organism>
<evidence type="ECO:0000256" key="1">
    <source>
        <dbReference type="SAM" id="MobiDB-lite"/>
    </source>
</evidence>
<evidence type="ECO:0000313" key="3">
    <source>
        <dbReference type="RefSeq" id="XP_004706408.1"/>
    </source>
</evidence>
<evidence type="ECO:0000313" key="2">
    <source>
        <dbReference type="Proteomes" id="UP000694863"/>
    </source>
</evidence>
<accession>A0ABM0IRZ2</accession>
<reference evidence="3" key="1">
    <citation type="submission" date="2025-08" db="UniProtKB">
        <authorList>
            <consortium name="RefSeq"/>
        </authorList>
    </citation>
    <scope>IDENTIFICATION</scope>
</reference>
<dbReference type="RefSeq" id="XP_045140145.1">
    <property type="nucleotide sequence ID" value="XM_045284210.1"/>
</dbReference>
<feature type="compositionally biased region" description="Pro residues" evidence="1">
    <location>
        <begin position="71"/>
        <end position="87"/>
    </location>
</feature>
<dbReference type="PANTHER" id="PTHR16106:SF3">
    <property type="entry name" value="CHROMOSOME 4 OPEN READING FRAME 19"/>
    <property type="match status" value="1"/>
</dbReference>
<feature type="compositionally biased region" description="Gly residues" evidence="1">
    <location>
        <begin position="275"/>
        <end position="288"/>
    </location>
</feature>
<dbReference type="Pfam" id="PF15770">
    <property type="entry name" value="DUF4699"/>
    <property type="match status" value="1"/>
</dbReference>
<dbReference type="GeneID" id="101651779"/>
<proteinExistence type="predicted"/>
<feature type="region of interest" description="Disordered" evidence="1">
    <location>
        <begin position="147"/>
        <end position="198"/>
    </location>
</feature>
<dbReference type="RefSeq" id="XP_004706408.1">
    <property type="nucleotide sequence ID" value="XM_004706351.2"/>
</dbReference>
<feature type="region of interest" description="Disordered" evidence="1">
    <location>
        <begin position="40"/>
        <end position="129"/>
    </location>
</feature>
<protein>
    <submittedName>
        <fullName evidence="3">Uncharacterized protein C4orf19 homolog</fullName>
    </submittedName>
</protein>